<accession>A0A101M1C2</accession>
<proteinExistence type="predicted"/>
<comment type="caution">
    <text evidence="1">The sequence shown here is derived from an EMBL/GenBank/DDBJ whole genome shotgun (WGS) entry which is preliminary data.</text>
</comment>
<keyword evidence="1" id="KW-0496">Mitochondrion</keyword>
<geneLocation type="mitochondrion" evidence="1"/>
<gene>
    <name evidence="1" type="ORF">ABT39_MTgene3744</name>
</gene>
<protein>
    <submittedName>
        <fullName evidence="1">Uncharacterized protein</fullName>
    </submittedName>
</protein>
<dbReference type="AlphaFoldDB" id="A0A101M1C2"/>
<evidence type="ECO:0000313" key="1">
    <source>
        <dbReference type="EMBL" id="KUM49195.1"/>
    </source>
</evidence>
<reference evidence="1" key="1">
    <citation type="journal article" date="2015" name="Genome Biol. Evol.">
        <title>Organellar Genomes of White Spruce (Picea glauca): Assembly and Annotation.</title>
        <authorList>
            <person name="Jackman S.D."/>
            <person name="Warren R.L."/>
            <person name="Gibb E.A."/>
            <person name="Vandervalk B.P."/>
            <person name="Mohamadi H."/>
            <person name="Chu J."/>
            <person name="Raymond A."/>
            <person name="Pleasance S."/>
            <person name="Coope R."/>
            <person name="Wildung M.R."/>
            <person name="Ritland C.E."/>
            <person name="Bousquet J."/>
            <person name="Jones S.J."/>
            <person name="Bohlmann J."/>
            <person name="Birol I."/>
        </authorList>
    </citation>
    <scope>NUCLEOTIDE SEQUENCE [LARGE SCALE GENOMIC DNA]</scope>
    <source>
        <tissue evidence="1">Flushing bud</tissue>
    </source>
</reference>
<name>A0A101M1C2_PICGL</name>
<dbReference type="EMBL" id="LKAM01000003">
    <property type="protein sequence ID" value="KUM49195.1"/>
    <property type="molecule type" value="Genomic_DNA"/>
</dbReference>
<sequence length="52" mass="6124">MAFDPRASLWLLMALNLQWNLDRVEIQALDRWLGWHRPSLMYQNGILLAGQT</sequence>
<organism evidence="1">
    <name type="scientific">Picea glauca</name>
    <name type="common">White spruce</name>
    <name type="synonym">Pinus glauca</name>
    <dbReference type="NCBI Taxonomy" id="3330"/>
    <lineage>
        <taxon>Eukaryota</taxon>
        <taxon>Viridiplantae</taxon>
        <taxon>Streptophyta</taxon>
        <taxon>Embryophyta</taxon>
        <taxon>Tracheophyta</taxon>
        <taxon>Spermatophyta</taxon>
        <taxon>Pinopsida</taxon>
        <taxon>Pinidae</taxon>
        <taxon>Conifers I</taxon>
        <taxon>Pinales</taxon>
        <taxon>Pinaceae</taxon>
        <taxon>Picea</taxon>
    </lineage>
</organism>